<feature type="domain" description="Type I restriction modification DNA specificity" evidence="4">
    <location>
        <begin position="10"/>
        <end position="164"/>
    </location>
</feature>
<evidence type="ECO:0000256" key="1">
    <source>
        <dbReference type="ARBA" id="ARBA00010923"/>
    </source>
</evidence>
<dbReference type="CDD" id="cd17288">
    <property type="entry name" value="RMtype1_S_LlaAI06ORF1089P_TRD1-CR1_like"/>
    <property type="match status" value="1"/>
</dbReference>
<protein>
    <submittedName>
        <fullName evidence="5">Restriction modification system DNA specificity domain protein</fullName>
    </submittedName>
</protein>
<keyword evidence="3" id="KW-0238">DNA-binding</keyword>
<dbReference type="Pfam" id="PF01420">
    <property type="entry name" value="Methylase_S"/>
    <property type="match status" value="2"/>
</dbReference>
<dbReference type="GO" id="GO:0003677">
    <property type="term" value="F:DNA binding"/>
    <property type="evidence" value="ECO:0007669"/>
    <property type="project" value="UniProtKB-KW"/>
</dbReference>
<dbReference type="InterPro" id="IPR000055">
    <property type="entry name" value="Restrct_endonuc_typeI_TRD"/>
</dbReference>
<organism evidence="5">
    <name type="scientific">uncultured Dysgonomonas sp</name>
    <dbReference type="NCBI Taxonomy" id="206096"/>
    <lineage>
        <taxon>Bacteria</taxon>
        <taxon>Pseudomonadati</taxon>
        <taxon>Bacteroidota</taxon>
        <taxon>Bacteroidia</taxon>
        <taxon>Bacteroidales</taxon>
        <taxon>Dysgonomonadaceae</taxon>
        <taxon>Dysgonomonas</taxon>
        <taxon>environmental samples</taxon>
    </lineage>
</organism>
<feature type="domain" description="Type I restriction modification DNA specificity" evidence="4">
    <location>
        <begin position="194"/>
        <end position="347"/>
    </location>
</feature>
<comment type="similarity">
    <text evidence="1">Belongs to the type-I restriction system S methylase family.</text>
</comment>
<dbReference type="EMBL" id="FLUL01000001">
    <property type="protein sequence ID" value="SBW02760.1"/>
    <property type="molecule type" value="Genomic_DNA"/>
</dbReference>
<reference evidence="5" key="1">
    <citation type="submission" date="2016-04" db="EMBL/GenBank/DDBJ databases">
        <authorList>
            <person name="Evans L.H."/>
            <person name="Alamgir A."/>
            <person name="Owens N."/>
            <person name="Weber N.D."/>
            <person name="Virtaneva K."/>
            <person name="Barbian K."/>
            <person name="Babar A."/>
            <person name="Rosenke K."/>
        </authorList>
    </citation>
    <scope>NUCLEOTIDE SEQUENCE</scope>
    <source>
        <strain evidence="5">86-2</strain>
    </source>
</reference>
<evidence type="ECO:0000313" key="5">
    <source>
        <dbReference type="EMBL" id="SBW02760.1"/>
    </source>
</evidence>
<sequence>MIYTAKFSFMKEWKKYKLGELITLKYGKDHKKLNDGSFPVYGSGGVMRYGNDYIYDDSSILIPRKGSLNNIMFVDKPFWTVDTMFWSIIDQELVLPRFLYYTLCKYDFAGLNVGSAVPSLTVPVIESIEVVIPSIEKQKRILSLLVPLDDKIALNQRINDNLEQQAQALYKSWFVDFEPFKGEKFVDSELGKIPEGWRVGKIGNYCKVRSGYAFKSSWWTDKGCKVIKIKNITEESKLDLNNCSHVLKSNTIKASDFMVSAGDVLIAMTGATIGKFCIVPYLQNNTYVNQRVGKFFLGNDPIKKLPFLYNTLKQGKVLSEIISKGQGSAQPNISGLDIENISIIQPTNELIQSFNALLIPLYLLMLKNEQENIVLANKRDSLLPKLMSGELKTGDLHR</sequence>
<dbReference type="CDD" id="cd17278">
    <property type="entry name" value="RMtype1_S_LdeBORF1052P-TRD2-CR2"/>
    <property type="match status" value="1"/>
</dbReference>
<dbReference type="GO" id="GO:0009307">
    <property type="term" value="P:DNA restriction-modification system"/>
    <property type="evidence" value="ECO:0007669"/>
    <property type="project" value="UniProtKB-KW"/>
</dbReference>
<dbReference type="PANTHER" id="PTHR30408:SF13">
    <property type="entry name" value="TYPE I RESTRICTION ENZYME HINDI SPECIFICITY SUBUNIT"/>
    <property type="match status" value="1"/>
</dbReference>
<accession>A0A212JTI2</accession>
<proteinExistence type="inferred from homology"/>
<keyword evidence="2" id="KW-0680">Restriction system</keyword>
<dbReference type="SUPFAM" id="SSF116734">
    <property type="entry name" value="DNA methylase specificity domain"/>
    <property type="match status" value="2"/>
</dbReference>
<evidence type="ECO:0000259" key="4">
    <source>
        <dbReference type="Pfam" id="PF01420"/>
    </source>
</evidence>
<dbReference type="InterPro" id="IPR044946">
    <property type="entry name" value="Restrct_endonuc_typeI_TRD_sf"/>
</dbReference>
<gene>
    <name evidence="5" type="ORF">KL86DYS2_12315</name>
</gene>
<evidence type="ECO:0000256" key="2">
    <source>
        <dbReference type="ARBA" id="ARBA00022747"/>
    </source>
</evidence>
<name>A0A212JTI2_9BACT</name>
<dbReference type="PANTHER" id="PTHR30408">
    <property type="entry name" value="TYPE-1 RESTRICTION ENZYME ECOKI SPECIFICITY PROTEIN"/>
    <property type="match status" value="1"/>
</dbReference>
<dbReference type="AlphaFoldDB" id="A0A212JTI2"/>
<evidence type="ECO:0000256" key="3">
    <source>
        <dbReference type="ARBA" id="ARBA00023125"/>
    </source>
</evidence>
<dbReference type="Gene3D" id="3.90.220.20">
    <property type="entry name" value="DNA methylase specificity domains"/>
    <property type="match status" value="2"/>
</dbReference>
<dbReference type="InterPro" id="IPR052021">
    <property type="entry name" value="Type-I_RS_S_subunit"/>
</dbReference>